<keyword evidence="1" id="KW-0175">Coiled coil</keyword>
<feature type="region of interest" description="Disordered" evidence="2">
    <location>
        <begin position="1360"/>
        <end position="1386"/>
    </location>
</feature>
<feature type="compositionally biased region" description="Basic and acidic residues" evidence="2">
    <location>
        <begin position="779"/>
        <end position="794"/>
    </location>
</feature>
<feature type="region of interest" description="Disordered" evidence="2">
    <location>
        <begin position="696"/>
        <end position="760"/>
    </location>
</feature>
<feature type="compositionally biased region" description="Acidic residues" evidence="2">
    <location>
        <begin position="908"/>
        <end position="925"/>
    </location>
</feature>
<feature type="compositionally biased region" description="Basic and acidic residues" evidence="2">
    <location>
        <begin position="696"/>
        <end position="712"/>
    </location>
</feature>
<feature type="compositionally biased region" description="Basic and acidic residues" evidence="2">
    <location>
        <begin position="1360"/>
        <end position="1382"/>
    </location>
</feature>
<feature type="compositionally biased region" description="Basic and acidic residues" evidence="2">
    <location>
        <begin position="1310"/>
        <end position="1328"/>
    </location>
</feature>
<gene>
    <name evidence="3" type="ORF">EAI_09269</name>
</gene>
<feature type="region of interest" description="Disordered" evidence="2">
    <location>
        <begin position="1150"/>
        <end position="1203"/>
    </location>
</feature>
<organism evidence="4">
    <name type="scientific">Harpegnathos saltator</name>
    <name type="common">Jerdon's jumping ant</name>
    <dbReference type="NCBI Taxonomy" id="610380"/>
    <lineage>
        <taxon>Eukaryota</taxon>
        <taxon>Metazoa</taxon>
        <taxon>Ecdysozoa</taxon>
        <taxon>Arthropoda</taxon>
        <taxon>Hexapoda</taxon>
        <taxon>Insecta</taxon>
        <taxon>Pterygota</taxon>
        <taxon>Neoptera</taxon>
        <taxon>Endopterygota</taxon>
        <taxon>Hymenoptera</taxon>
        <taxon>Apocrita</taxon>
        <taxon>Aculeata</taxon>
        <taxon>Formicoidea</taxon>
        <taxon>Formicidae</taxon>
        <taxon>Ponerinae</taxon>
        <taxon>Ponerini</taxon>
        <taxon>Harpegnathos</taxon>
    </lineage>
</organism>
<feature type="region of interest" description="Disordered" evidence="2">
    <location>
        <begin position="779"/>
        <end position="865"/>
    </location>
</feature>
<feature type="compositionally biased region" description="Polar residues" evidence="2">
    <location>
        <begin position="1172"/>
        <end position="1185"/>
    </location>
</feature>
<feature type="region of interest" description="Disordered" evidence="2">
    <location>
        <begin position="1"/>
        <end position="105"/>
    </location>
</feature>
<evidence type="ECO:0000313" key="3">
    <source>
        <dbReference type="EMBL" id="EFN82295.1"/>
    </source>
</evidence>
<feature type="region of interest" description="Disordered" evidence="2">
    <location>
        <begin position="897"/>
        <end position="928"/>
    </location>
</feature>
<feature type="coiled-coil region" evidence="1">
    <location>
        <begin position="188"/>
        <end position="257"/>
    </location>
</feature>
<feature type="compositionally biased region" description="Basic and acidic residues" evidence="2">
    <location>
        <begin position="71"/>
        <end position="82"/>
    </location>
</feature>
<feature type="compositionally biased region" description="Basic and acidic residues" evidence="2">
    <location>
        <begin position="27"/>
        <end position="36"/>
    </location>
</feature>
<feature type="region of interest" description="Disordered" evidence="2">
    <location>
        <begin position="1310"/>
        <end position="1342"/>
    </location>
</feature>
<keyword evidence="4" id="KW-1185">Reference proteome</keyword>
<feature type="compositionally biased region" description="Basic and acidic residues" evidence="2">
    <location>
        <begin position="46"/>
        <end position="60"/>
    </location>
</feature>
<proteinExistence type="predicted"/>
<evidence type="ECO:0000256" key="2">
    <source>
        <dbReference type="SAM" id="MobiDB-lite"/>
    </source>
</evidence>
<evidence type="ECO:0000313" key="4">
    <source>
        <dbReference type="Proteomes" id="UP000008237"/>
    </source>
</evidence>
<accession>E2BPU4</accession>
<name>E2BPU4_HARSA</name>
<dbReference type="Proteomes" id="UP000008237">
    <property type="component" value="Unassembled WGS sequence"/>
</dbReference>
<evidence type="ECO:0000256" key="1">
    <source>
        <dbReference type="SAM" id="Coils"/>
    </source>
</evidence>
<feature type="compositionally biased region" description="Acidic residues" evidence="2">
    <location>
        <begin position="836"/>
        <end position="856"/>
    </location>
</feature>
<dbReference type="OrthoDB" id="7611903at2759"/>
<feature type="compositionally biased region" description="Basic and acidic residues" evidence="2">
    <location>
        <begin position="1186"/>
        <end position="1202"/>
    </location>
</feature>
<reference evidence="3 4" key="1">
    <citation type="journal article" date="2010" name="Science">
        <title>Genomic comparison of the ants Camponotus floridanus and Harpegnathos saltator.</title>
        <authorList>
            <person name="Bonasio R."/>
            <person name="Zhang G."/>
            <person name="Ye C."/>
            <person name="Mutti N.S."/>
            <person name="Fang X."/>
            <person name="Qin N."/>
            <person name="Donahue G."/>
            <person name="Yang P."/>
            <person name="Li Q."/>
            <person name="Li C."/>
            <person name="Zhang P."/>
            <person name="Huang Z."/>
            <person name="Berger S.L."/>
            <person name="Reinberg D."/>
            <person name="Wang J."/>
            <person name="Liebig J."/>
        </authorList>
    </citation>
    <scope>NUCLEOTIDE SEQUENCE [LARGE SCALE GENOMIC DNA]</scope>
    <source>
        <strain evidence="3 4">R22 G/1</strain>
    </source>
</reference>
<dbReference type="InParanoid" id="E2BPU4"/>
<sequence length="1412" mass="156390">MANQSDLAEESREDRSTGWTDDGAAETGRRSADESKIFTAVNPAAGREEATARGEKRILKETSAPGCSSERANKSARGEKQAADSTTTMSSAEGKPGKPARPRHRPFCELLGKREQRREQLGKLEGELRQRLDVVECSIPAVMACNVWRMTRGAPACAARRFLEQCFTAGSELPSACSSPSRHYDCRVREVEAERKLALKKAEEARALWTEKAQALEEREREVEKARRIQAAQEDAMGRLNEELEALRAAVEKEEAEDGECAGDERCGRRWLGRVASVASVESGDLRCLEKLQYLAEEELLVKRDIAELERREDTYMRTLQRADELWSKVEGDEASVLQEQLDTKTAANQQLATRVCELEDALEKCRTRMAACRGELEKFLSIEKLEAAIGRDDDVARVTDMEVAVRPRVAHRPVGRLDDVATVEDGEVFEAVPVVDEEVSAVTVAVDAAVDAQAIPRGDDKYVSVKPESADLAVERQVDLAPVEPEDVDSEQREYREMEEYLAQLGSLEELYEDDGEACPPEVVCNGVVTSPTGMMDDEELLAMGLEPAEARRKWEETAEILSPRVEAAGRTQERAAADGPIAMPEVGRLDADQDVVIKRTEVLAWVDKIDMIRAKIARYPELRTVRREADILAEQIGAHVGVKPKEVALHEAEARLGEDEIKYVPEVPAELPEITPLGVITEITAVDVEGAKLEDKSPVPEEKGVKHESKVPSIPIPHPEEAPGEADLTREETSAEPSEIETQVWKTEADDETVKPVGEERLIAEQVKLEQEIISEHAEEIQVKTEPKEKEPSTPFSEEAPTEAYIKEETTVDVQPESTPVDEEQAVQKLKQEEEAEEAEEAEEEEEEEEEEEITPEHAERIKVVTEKEAEPLVEFAETEEAPAVMIKERLTDAEEAVPTVGVKEEAEELAADEPSAEGEEAEEPKVSEFAAVAEVEEAEAVKQPVLEVEDITRVEDRMIEEAPAEVAPSVVPYEVKEEEPPLAEREELPAEVAAELPAEAKREKVLLLEEKFHVFEAFEVEEKILIVKARPPGDRGVATTTIEPRPAPIQPYFVLDRRTKLDERELLRVIPDATVSPPITARSRSVTRSALTTTLVEESTEEIGLIAQSDVLETTELNTEARLPAAVGRAPPARLIGEYFQAAATESGGVGRPEITGRKMPQHKRLRDQSTVTSSSAGSQTDKTSRASHERVERERGRLTTEQLLRSIKTAAAGLTRGDTEREIRTINYAVRPETDGASCNCCLCGDDASSWTPTSGRPQADARTPPSPSLAAAFKRALLPVKASHMIPYDRLCPACRAKVQAKVTRDKGRMEEIVERASRDKQTDAAAPRRAASRKRTVEKRDQWCLAKIPRRKVAEVAESRRKSDPSEEQQRSKKTDATPLTPSCICFQLEKPGAMPARKGNCYCAD</sequence>
<dbReference type="EMBL" id="GL449658">
    <property type="protein sequence ID" value="EFN82295.1"/>
    <property type="molecule type" value="Genomic_DNA"/>
</dbReference>
<protein>
    <submittedName>
        <fullName evidence="3">Uncharacterized protein</fullName>
    </submittedName>
</protein>
<dbReference type="STRING" id="610380.E2BPU4"/>